<keyword evidence="1" id="KW-0813">Transport</keyword>
<evidence type="ECO:0000256" key="3">
    <source>
        <dbReference type="ARBA" id="ARBA00022723"/>
    </source>
</evidence>
<evidence type="ECO:0000256" key="4">
    <source>
        <dbReference type="ARBA" id="ARBA00022737"/>
    </source>
</evidence>
<dbReference type="GO" id="GO:0046872">
    <property type="term" value="F:metal ion binding"/>
    <property type="evidence" value="ECO:0007669"/>
    <property type="project" value="UniProtKB-KW"/>
</dbReference>
<dbReference type="InterPro" id="IPR017896">
    <property type="entry name" value="4Fe4S_Fe-S-bd"/>
</dbReference>
<dbReference type="GO" id="GO:0006089">
    <property type="term" value="P:lactate metabolic process"/>
    <property type="evidence" value="ECO:0007669"/>
    <property type="project" value="InterPro"/>
</dbReference>
<accession>A0A2T2WJG0</accession>
<evidence type="ECO:0000256" key="6">
    <source>
        <dbReference type="ARBA" id="ARBA00023004"/>
    </source>
</evidence>
<dbReference type="Gene3D" id="1.10.1060.10">
    <property type="entry name" value="Alpha-helical ferredoxin"/>
    <property type="match status" value="1"/>
</dbReference>
<protein>
    <submittedName>
        <fullName evidence="9">Lactate utilization protein</fullName>
    </submittedName>
</protein>
<dbReference type="SUPFAM" id="SSF100950">
    <property type="entry name" value="NagB/RpiA/CoA transferase-like"/>
    <property type="match status" value="1"/>
</dbReference>
<dbReference type="Proteomes" id="UP000241848">
    <property type="component" value="Unassembled WGS sequence"/>
</dbReference>
<dbReference type="InterPro" id="IPR024185">
    <property type="entry name" value="FTHF_cligase-like_sf"/>
</dbReference>
<feature type="domain" description="4Fe-4S ferredoxin-type" evidence="8">
    <location>
        <begin position="309"/>
        <end position="330"/>
    </location>
</feature>
<keyword evidence="7" id="KW-0411">Iron-sulfur</keyword>
<organism evidence="9 10">
    <name type="scientific">Sulfobacillus acidophilus</name>
    <dbReference type="NCBI Taxonomy" id="53633"/>
    <lineage>
        <taxon>Bacteria</taxon>
        <taxon>Bacillati</taxon>
        <taxon>Bacillota</taxon>
        <taxon>Clostridia</taxon>
        <taxon>Eubacteriales</taxon>
        <taxon>Clostridiales Family XVII. Incertae Sedis</taxon>
        <taxon>Sulfobacillus</taxon>
    </lineage>
</organism>
<keyword evidence="3" id="KW-0479">Metal-binding</keyword>
<dbReference type="PANTHER" id="PTHR47153">
    <property type="entry name" value="LACTATE UTILIZATION PROTEIN B"/>
    <property type="match status" value="1"/>
</dbReference>
<evidence type="ECO:0000256" key="2">
    <source>
        <dbReference type="ARBA" id="ARBA00022485"/>
    </source>
</evidence>
<dbReference type="SUPFAM" id="SSF46548">
    <property type="entry name" value="alpha-helical ferredoxin"/>
    <property type="match status" value="1"/>
</dbReference>
<keyword evidence="6" id="KW-0408">Iron</keyword>
<dbReference type="InterPro" id="IPR017900">
    <property type="entry name" value="4Fe4S_Fe_S_CS"/>
</dbReference>
<evidence type="ECO:0000256" key="5">
    <source>
        <dbReference type="ARBA" id="ARBA00022982"/>
    </source>
</evidence>
<dbReference type="GO" id="GO:0051539">
    <property type="term" value="F:4 iron, 4 sulfur cluster binding"/>
    <property type="evidence" value="ECO:0007669"/>
    <property type="project" value="UniProtKB-KW"/>
</dbReference>
<gene>
    <name evidence="9" type="ORF">C7B45_07120</name>
</gene>
<dbReference type="AlphaFoldDB" id="A0A2T2WJG0"/>
<evidence type="ECO:0000313" key="9">
    <source>
        <dbReference type="EMBL" id="PSR22378.1"/>
    </source>
</evidence>
<dbReference type="EMBL" id="PXYV01000018">
    <property type="protein sequence ID" value="PSR22378.1"/>
    <property type="molecule type" value="Genomic_DNA"/>
</dbReference>
<evidence type="ECO:0000256" key="1">
    <source>
        <dbReference type="ARBA" id="ARBA00022448"/>
    </source>
</evidence>
<dbReference type="Gene3D" id="3.40.50.10420">
    <property type="entry name" value="NagB/RpiA/CoA transferase-like"/>
    <property type="match status" value="1"/>
</dbReference>
<dbReference type="InterPro" id="IPR037171">
    <property type="entry name" value="NagB/RpiA_transferase-like"/>
</dbReference>
<dbReference type="Pfam" id="PF02589">
    <property type="entry name" value="LUD_dom"/>
    <property type="match status" value="1"/>
</dbReference>
<dbReference type="InterPro" id="IPR003741">
    <property type="entry name" value="LUD_dom"/>
</dbReference>
<keyword evidence="5" id="KW-0249">Electron transport</keyword>
<reference evidence="9 10" key="1">
    <citation type="journal article" date="2014" name="BMC Genomics">
        <title>Comparison of environmental and isolate Sulfobacillus genomes reveals diverse carbon, sulfur, nitrogen, and hydrogen metabolisms.</title>
        <authorList>
            <person name="Justice N.B."/>
            <person name="Norman A."/>
            <person name="Brown C.T."/>
            <person name="Singh A."/>
            <person name="Thomas B.C."/>
            <person name="Banfield J.F."/>
        </authorList>
    </citation>
    <scope>NUCLEOTIDE SEQUENCE [LARGE SCALE GENOMIC DNA]</scope>
    <source>
        <strain evidence="9">AMDSBA3</strain>
    </source>
</reference>
<dbReference type="PANTHER" id="PTHR47153:SF2">
    <property type="entry name" value="LACTATE UTILIZATION PROTEIN B"/>
    <property type="match status" value="1"/>
</dbReference>
<evidence type="ECO:0000259" key="8">
    <source>
        <dbReference type="PROSITE" id="PS51379"/>
    </source>
</evidence>
<evidence type="ECO:0000313" key="10">
    <source>
        <dbReference type="Proteomes" id="UP000241848"/>
    </source>
</evidence>
<dbReference type="Pfam" id="PF13183">
    <property type="entry name" value="Fer4_8"/>
    <property type="match status" value="1"/>
</dbReference>
<dbReference type="InterPro" id="IPR009051">
    <property type="entry name" value="Helical_ferredxn"/>
</dbReference>
<evidence type="ECO:0000256" key="7">
    <source>
        <dbReference type="ARBA" id="ARBA00023014"/>
    </source>
</evidence>
<dbReference type="InterPro" id="IPR004452">
    <property type="entry name" value="LutB/LldF"/>
</dbReference>
<comment type="caution">
    <text evidence="9">The sequence shown here is derived from an EMBL/GenBank/DDBJ whole genome shotgun (WGS) entry which is preliminary data.</text>
</comment>
<keyword evidence="4" id="KW-0677">Repeat</keyword>
<dbReference type="PROSITE" id="PS00198">
    <property type="entry name" value="4FE4S_FER_1"/>
    <property type="match status" value="2"/>
</dbReference>
<name>A0A2T2WJG0_9FIRM</name>
<sequence>MAGHLPADIRPWNVRRDNGLTNAIMRETLASGTRRFSEGKRQVFQGYESQEAARQAGVQAKRRAVAHLDELLERAQATIQAQGGTTHVAATAGEARAIVREIAQNAGVRLVVKSKSMLTEELELNKELAASGMRVIETDLGEYIIQLARETPSHILAPAAHKNRAQIRALFEVDAQQAHLPPPADDDARSLTQFARARLRQEFLAADMGITGGNFCVVETGTVALITNEGNADWVTSVPRLLVCVVGIEKLVETWEDLTHLIQQPAMNGIGQRLSSYTTLISGPRSQFGEGPEEFHVVFVDNGRRSLVGTPYEDVLSCIRCGACLNVCPVFRQVGGHAYGSVYSGPIGVVETPLLTDFEVGAELPSVACTVCHACGEACPMDIDLPGHILRLRQEKVRRHLTARSANWSYGMWSGAWATPAGYRRSLRLARLAQKIYLRRGWLRNAPGLAHGWFITRDMPKVADITFHEWWAQNRGTGAHD</sequence>
<dbReference type="PROSITE" id="PS51379">
    <property type="entry name" value="4FE4S_FER_2"/>
    <property type="match status" value="1"/>
</dbReference>
<proteinExistence type="predicted"/>
<keyword evidence="2" id="KW-0004">4Fe-4S</keyword>